<dbReference type="EMBL" id="JAGSCS010000006">
    <property type="protein sequence ID" value="MBR0575940.1"/>
    <property type="molecule type" value="Genomic_DNA"/>
</dbReference>
<evidence type="ECO:0008006" key="3">
    <source>
        <dbReference type="Google" id="ProtNLM"/>
    </source>
</evidence>
<protein>
    <recommendedName>
        <fullName evidence="3">DUF2802 domain-containing protein</fullName>
    </recommendedName>
</protein>
<dbReference type="Proteomes" id="UP000675379">
    <property type="component" value="Unassembled WGS sequence"/>
</dbReference>
<evidence type="ECO:0000313" key="1">
    <source>
        <dbReference type="EMBL" id="MBR0575940.1"/>
    </source>
</evidence>
<dbReference type="RefSeq" id="WP_211800635.1">
    <property type="nucleotide sequence ID" value="NZ_JAGSCS010000006.1"/>
</dbReference>
<accession>A0A941CNP4</accession>
<comment type="caution">
    <text evidence="1">The sequence shown here is derived from an EMBL/GenBank/DDBJ whole genome shotgun (WGS) entry which is preliminary data.</text>
</comment>
<dbReference type="AlphaFoldDB" id="A0A941CNP4"/>
<name>A0A941CNP4_9CLOT</name>
<gene>
    <name evidence="1" type="ORF">KCG48_06255</name>
</gene>
<reference evidence="1" key="1">
    <citation type="submission" date="2021-04" db="EMBL/GenBank/DDBJ databases">
        <title>Proteiniclasticum sedimins sp. nov., an obligate anaerobic bacterium isolated from anaerobic sludge.</title>
        <authorList>
            <person name="Liu J."/>
        </authorList>
    </citation>
    <scope>NUCLEOTIDE SEQUENCE</scope>
    <source>
        <strain evidence="1">BAD-10</strain>
    </source>
</reference>
<sequence length="135" mass="15242">MFIFLMILGSGVLFLGLSAKRQEAQEIPEREMAFVPPPRSLREEELTELKELNHRVKALEKLVFESLLTRETEKAAEETIAPEVKLPEKKPMPESMRTVVELEKAGHGVQEMVAATGMKKGEILLLLSLSKHYAE</sequence>
<keyword evidence="2" id="KW-1185">Reference proteome</keyword>
<organism evidence="1 2">
    <name type="scientific">Proteiniclasticum sediminis</name>
    <dbReference type="NCBI Taxonomy" id="2804028"/>
    <lineage>
        <taxon>Bacteria</taxon>
        <taxon>Bacillati</taxon>
        <taxon>Bacillota</taxon>
        <taxon>Clostridia</taxon>
        <taxon>Eubacteriales</taxon>
        <taxon>Clostridiaceae</taxon>
        <taxon>Proteiniclasticum</taxon>
    </lineage>
</organism>
<evidence type="ECO:0000313" key="2">
    <source>
        <dbReference type="Proteomes" id="UP000675379"/>
    </source>
</evidence>
<proteinExistence type="predicted"/>